<dbReference type="RefSeq" id="XP_028527382.1">
    <property type="nucleotide sequence ID" value="XM_028670651.1"/>
</dbReference>
<dbReference type="OrthoDB" id="381991at2759"/>
<reference evidence="1" key="1">
    <citation type="submission" date="2015-04" db="EMBL/GenBank/DDBJ databases">
        <authorList>
            <consortium name="Pathogen Informatics"/>
        </authorList>
    </citation>
    <scope>NUCLEOTIDE SEQUENCE [LARGE SCALE GENOMIC DNA]</scope>
    <source>
        <strain evidence="1">8A</strain>
    </source>
</reference>
<keyword evidence="2" id="KW-1185">Reference proteome</keyword>
<dbReference type="EMBL" id="CVMV01000032">
    <property type="protein sequence ID" value="CRG94567.1"/>
    <property type="molecule type" value="Genomic_DNA"/>
</dbReference>
<dbReference type="GeneID" id="39730489"/>
<protein>
    <submittedName>
        <fullName evidence="1">Uncharacterized protein</fullName>
    </submittedName>
</protein>
<evidence type="ECO:0000313" key="2">
    <source>
        <dbReference type="Proteomes" id="UP000220797"/>
    </source>
</evidence>
<dbReference type="VEuPathDB" id="PlasmoDB:PGAL8A_00196200"/>
<evidence type="ECO:0000313" key="1">
    <source>
        <dbReference type="EMBL" id="CRG94567.1"/>
    </source>
</evidence>
<gene>
    <name evidence="1" type="ORF">PGAL8A_00196200</name>
</gene>
<sequence length="1389" mass="167952">MKIKKSFFLKIHSNFIHYKCYKNNKIVKNEYTNNKLLENVNYYTKKEKKNILKQIYENITLKKNHLKEELLKFYMNDKDIKQILEQEKIYNESSKIFKINQIESNEEILINKFNNFYDLLHFSIENLKRKDFSFNKSGYKLNDFLNSPNNILEKHEFIINNLDIIKKYILFIEKNLNTYNNTSYSFKIYFSLNKFIVYFFNYSFPYINFFDYKLLYKYTLLFIKLNLLENYEILNQKKNKSENIYSVNISNEDIFYLTKNNVKNSLQLLILLSNQVSYYNLPDISEFFFLFLKKTKVNELIKNVNDYNLNSIKNEKEDTINGNIYKKQLPEENNLSAFESTHMEVVCKGNNNINDLHDYSYIVCLYFNSLFLLNKIISNNILFSSNINKNISHLFDCIAILCENIFDETFSERKIMNLNFFLINNHVKKYIIKDIIFNHLMTHRIEKNHYSCNTSDNYLINSNTHEDDFIKKSVNYLSNNNILENNNNEHINNFIMNNKNDNIFVSNNTEIKNVKKKNIKSDKKHNSNDNLKFFNDFTFNNKENGDDNEISLLKQKSFYEECFLNLYKNTGYNVKLFFKNMCHYFILYDCDNILKFLQVIYVTKYTDLYNINVLFYSIWLNSDFLKNYQIKNVLFFLSLFKSNFIIKNIDLQNTIYNCYNKQLIFYLRKKLEIYFENNSLENSIKSIFTLCDLISYNKVIKKIMLKKLVLLNFNHIHPTMFCQIFFLLNKLRFNSSNKLFSELFLKHYKKVINFLTHTEILDLIKNMEYLINKKKRKIFLVMILHFFRKLKANNYMYTPCYFNYISKLINIINKFKLYEYCRKEYFYPIYHFIFSSNEEKTAFNKEKKYYLSNSNNICNYNNYTFLIKDNKTVLLEMNAKEKKNIYISSIIKNENSTIPNTNNENEKNSKNIKIKLELLTINQILDLIFFIINTNTNIYIISELYTDIYFRILRNVTVSKKQLILIFRSIWLSRIFHLNLFNVLIDIISCNQKLVDNSIFSLDILLCLCSYKHKQNYEQLIISLFHICFDDIDKILNNVKKQILFYYCFLFLEIYYPLLFLKVSNKIKNNFFHDEIQNKELSDKGNININQNLIKKNNFENNKGRIKHRKNYDNNTIHIRIDKNLKKIERNENTLENIENTSYYEIKDGTTNSNNEMNYLDASYKINILNYLRQFFFLQQKKNAYSYDLFHFSEVLNSLNVTKLKFNNVDNIFFKNYELNNLFVLNIYFPFMKFCILFTKDKNISKNSRNYRMNNFIMNDSSVLIKKKEFSEYKMEENSYKETKLNNGDMKEFNFSFDYNYRSDINILVQKLYLYKNYKINVIEIPIEKIKIFFKINNNEKQNSIINESNFLFEQVYQQILKNKKDNCVDLNILSSLLIKQLQFIFQLN</sequence>
<name>A0A1J1GPX6_PLAGA</name>
<comment type="caution">
    <text evidence="1">The sequence shown here is derived from an EMBL/GenBank/DDBJ whole genome shotgun (WGS) entry which is preliminary data.</text>
</comment>
<dbReference type="Proteomes" id="UP000220797">
    <property type="component" value="Unassembled WGS sequence"/>
</dbReference>
<accession>A0A1J1GPX6</accession>
<proteinExistence type="predicted"/>
<organism evidence="1 2">
    <name type="scientific">Plasmodium gallinaceum</name>
    <dbReference type="NCBI Taxonomy" id="5849"/>
    <lineage>
        <taxon>Eukaryota</taxon>
        <taxon>Sar</taxon>
        <taxon>Alveolata</taxon>
        <taxon>Apicomplexa</taxon>
        <taxon>Aconoidasida</taxon>
        <taxon>Haemosporida</taxon>
        <taxon>Plasmodiidae</taxon>
        <taxon>Plasmodium</taxon>
        <taxon>Plasmodium (Haemamoeba)</taxon>
    </lineage>
</organism>
<dbReference type="OMA" id="FRSIWMS"/>